<evidence type="ECO:0000313" key="2">
    <source>
        <dbReference type="EMBL" id="CUU59358.1"/>
    </source>
</evidence>
<dbReference type="Proteomes" id="UP000198802">
    <property type="component" value="Unassembled WGS sequence"/>
</dbReference>
<evidence type="ECO:0000256" key="1">
    <source>
        <dbReference type="ARBA" id="ARBA00023125"/>
    </source>
</evidence>
<dbReference type="InterPro" id="IPR011010">
    <property type="entry name" value="DNA_brk_join_enz"/>
</dbReference>
<dbReference type="EMBL" id="FAOZ01000027">
    <property type="protein sequence ID" value="CUU59358.1"/>
    <property type="molecule type" value="Genomic_DNA"/>
</dbReference>
<accession>A0A0S4QWA7</accession>
<organism evidence="2 3">
    <name type="scientific">Parafrankia irregularis</name>
    <dbReference type="NCBI Taxonomy" id="795642"/>
    <lineage>
        <taxon>Bacteria</taxon>
        <taxon>Bacillati</taxon>
        <taxon>Actinomycetota</taxon>
        <taxon>Actinomycetes</taxon>
        <taxon>Frankiales</taxon>
        <taxon>Frankiaceae</taxon>
        <taxon>Parafrankia</taxon>
    </lineage>
</organism>
<keyword evidence="1" id="KW-0238">DNA-binding</keyword>
<protein>
    <recommendedName>
        <fullName evidence="4">Phage integrase, N-terminal SAM-like domain</fullName>
    </recommendedName>
</protein>
<dbReference type="GO" id="GO:0003677">
    <property type="term" value="F:DNA binding"/>
    <property type="evidence" value="ECO:0007669"/>
    <property type="project" value="UniProtKB-KW"/>
</dbReference>
<dbReference type="AlphaFoldDB" id="A0A0S4QWA7"/>
<evidence type="ECO:0000313" key="3">
    <source>
        <dbReference type="Proteomes" id="UP000198802"/>
    </source>
</evidence>
<keyword evidence="3" id="KW-1185">Reference proteome</keyword>
<proteinExistence type="predicted"/>
<dbReference type="Gene3D" id="1.10.150.130">
    <property type="match status" value="1"/>
</dbReference>
<dbReference type="RefSeq" id="WP_091283405.1">
    <property type="nucleotide sequence ID" value="NZ_FAOZ01000027.1"/>
</dbReference>
<gene>
    <name evidence="2" type="ORF">Ga0074812_12735</name>
</gene>
<dbReference type="SUPFAM" id="SSF56349">
    <property type="entry name" value="DNA breaking-rejoining enzymes"/>
    <property type="match status" value="1"/>
</dbReference>
<reference evidence="3" key="1">
    <citation type="submission" date="2015-11" db="EMBL/GenBank/DDBJ databases">
        <authorList>
            <person name="Varghese N."/>
        </authorList>
    </citation>
    <scope>NUCLEOTIDE SEQUENCE [LARGE SCALE GENOMIC DNA]</scope>
    <source>
        <strain evidence="3">DSM 45899</strain>
    </source>
</reference>
<sequence length="113" mass="12328">MTADDVRAWLVYLLDHYSDSYANNQFRALQQVFKWFAEEEEVGNPMGRLKPPKVAEKIVPVFTERIGDGGLVVRVVRLEQVAGLVGAEPPVHLVGAVVSAAAGPPVAARTWMG</sequence>
<dbReference type="InterPro" id="IPR010998">
    <property type="entry name" value="Integrase_recombinase_N"/>
</dbReference>
<name>A0A0S4QWA7_9ACTN</name>
<evidence type="ECO:0008006" key="4">
    <source>
        <dbReference type="Google" id="ProtNLM"/>
    </source>
</evidence>